<gene>
    <name evidence="1" type="ORF">TPSB3V08_LOCUS2790</name>
</gene>
<evidence type="ECO:0000313" key="1">
    <source>
        <dbReference type="EMBL" id="CAD7400816.1"/>
    </source>
</evidence>
<reference evidence="1" key="1">
    <citation type="submission" date="2020-11" db="EMBL/GenBank/DDBJ databases">
        <authorList>
            <person name="Tran Van P."/>
        </authorList>
    </citation>
    <scope>NUCLEOTIDE SEQUENCE</scope>
</reference>
<sequence length="97" mass="11581">MSIVSHISVSRYQNSTEKNQIQIRTKYSTLSNIKLAILISLPSSFTNSNIEIIDYQPCFRPKNSNTETCCHRRPNYNQIRKRKYKLRRYNFAKHDRL</sequence>
<name>A0A7R9GZW2_TIMPO</name>
<accession>A0A7R9GZW2</accession>
<dbReference type="EMBL" id="OD001161">
    <property type="protein sequence ID" value="CAD7400816.1"/>
    <property type="molecule type" value="Genomic_DNA"/>
</dbReference>
<proteinExistence type="predicted"/>
<dbReference type="AlphaFoldDB" id="A0A7R9GZW2"/>
<protein>
    <submittedName>
        <fullName evidence="1">Uncharacterized protein</fullName>
    </submittedName>
</protein>
<organism evidence="1">
    <name type="scientific">Timema poppense</name>
    <name type="common">Walking stick</name>
    <dbReference type="NCBI Taxonomy" id="170557"/>
    <lineage>
        <taxon>Eukaryota</taxon>
        <taxon>Metazoa</taxon>
        <taxon>Ecdysozoa</taxon>
        <taxon>Arthropoda</taxon>
        <taxon>Hexapoda</taxon>
        <taxon>Insecta</taxon>
        <taxon>Pterygota</taxon>
        <taxon>Neoptera</taxon>
        <taxon>Polyneoptera</taxon>
        <taxon>Phasmatodea</taxon>
        <taxon>Timematodea</taxon>
        <taxon>Timematoidea</taxon>
        <taxon>Timematidae</taxon>
        <taxon>Timema</taxon>
    </lineage>
</organism>